<feature type="domain" description="NolW-like" evidence="10">
    <location>
        <begin position="263"/>
        <end position="328"/>
    </location>
</feature>
<dbReference type="AlphaFoldDB" id="A0A1F6G5Z3"/>
<reference evidence="12 13" key="1">
    <citation type="journal article" date="2016" name="Nat. Commun.">
        <title>Thousands of microbial genomes shed light on interconnected biogeochemical processes in an aquifer system.</title>
        <authorList>
            <person name="Anantharaman K."/>
            <person name="Brown C.T."/>
            <person name="Hug L.A."/>
            <person name="Sharon I."/>
            <person name="Castelle C.J."/>
            <person name="Probst A.J."/>
            <person name="Thomas B.C."/>
            <person name="Singh A."/>
            <person name="Wilkins M.J."/>
            <person name="Karaoz U."/>
            <person name="Brodie E.L."/>
            <person name="Williams K.H."/>
            <person name="Hubbard S.S."/>
            <person name="Banfield J.F."/>
        </authorList>
    </citation>
    <scope>NUCLEOTIDE SEQUENCE [LARGE SCALE GENOMIC DNA]</scope>
</reference>
<dbReference type="InterPro" id="IPR050810">
    <property type="entry name" value="Bact_Secretion_Sys_Channel"/>
</dbReference>
<keyword evidence="6" id="KW-0813">Transport</keyword>
<dbReference type="InterPro" id="IPR005644">
    <property type="entry name" value="NolW-like"/>
</dbReference>
<dbReference type="STRING" id="1817772.A2527_04725"/>
<feature type="domain" description="NolW-like" evidence="10">
    <location>
        <begin position="124"/>
        <end position="183"/>
    </location>
</feature>
<gene>
    <name evidence="12" type="ORF">A2527_04725</name>
</gene>
<dbReference type="InterPro" id="IPR001775">
    <property type="entry name" value="GspD/PilQ"/>
</dbReference>
<dbReference type="GO" id="GO:0015627">
    <property type="term" value="C:type II protein secretion system complex"/>
    <property type="evidence" value="ECO:0007669"/>
    <property type="project" value="TreeGrafter"/>
</dbReference>
<protein>
    <recommendedName>
        <fullName evidence="14">Type II secretion system protein GspD</fullName>
    </recommendedName>
</protein>
<evidence type="ECO:0000256" key="3">
    <source>
        <dbReference type="ARBA" id="ARBA00022729"/>
    </source>
</evidence>
<evidence type="ECO:0000259" key="9">
    <source>
        <dbReference type="Pfam" id="PF00263"/>
    </source>
</evidence>
<dbReference type="Pfam" id="PF03958">
    <property type="entry name" value="Secretin_N"/>
    <property type="match status" value="3"/>
</dbReference>
<dbReference type="Pfam" id="PF00263">
    <property type="entry name" value="Secretin"/>
    <property type="match status" value="1"/>
</dbReference>
<evidence type="ECO:0000256" key="4">
    <source>
        <dbReference type="ARBA" id="ARBA00023136"/>
    </source>
</evidence>
<comment type="similarity">
    <text evidence="5">Belongs to the bacterial secretin family.</text>
</comment>
<dbReference type="InterPro" id="IPR038591">
    <property type="entry name" value="NolW-like_sf"/>
</dbReference>
<dbReference type="Gene3D" id="3.30.1370.120">
    <property type="match status" value="3"/>
</dbReference>
<accession>A0A1F6G5Z3</accession>
<evidence type="ECO:0000259" key="10">
    <source>
        <dbReference type="Pfam" id="PF03958"/>
    </source>
</evidence>
<evidence type="ECO:0000256" key="8">
    <source>
        <dbReference type="SAM" id="SignalP"/>
    </source>
</evidence>
<dbReference type="PANTHER" id="PTHR30332">
    <property type="entry name" value="PROBABLE GENERAL SECRETION PATHWAY PROTEIN D"/>
    <property type="match status" value="1"/>
</dbReference>
<dbReference type="PRINTS" id="PR00811">
    <property type="entry name" value="BCTERIALGSPD"/>
</dbReference>
<evidence type="ECO:0000256" key="1">
    <source>
        <dbReference type="ARBA" id="ARBA00004370"/>
    </source>
</evidence>
<evidence type="ECO:0000313" key="12">
    <source>
        <dbReference type="EMBL" id="OGG93530.1"/>
    </source>
</evidence>
<dbReference type="GO" id="GO:0009279">
    <property type="term" value="C:cell outer membrane"/>
    <property type="evidence" value="ECO:0007669"/>
    <property type="project" value="UniProtKB-SubCell"/>
</dbReference>
<feature type="domain" description="GspD-like N0" evidence="11">
    <location>
        <begin position="30"/>
        <end position="99"/>
    </location>
</feature>
<dbReference type="Proteomes" id="UP000178449">
    <property type="component" value="Unassembled WGS sequence"/>
</dbReference>
<keyword evidence="4" id="KW-0472">Membrane</keyword>
<feature type="region of interest" description="Disordered" evidence="7">
    <location>
        <begin position="613"/>
        <end position="636"/>
    </location>
</feature>
<comment type="caution">
    <text evidence="12">The sequence shown here is derived from an EMBL/GenBank/DDBJ whole genome shotgun (WGS) entry which is preliminary data.</text>
</comment>
<dbReference type="InterPro" id="IPR004846">
    <property type="entry name" value="T2SS/T3SS_dom"/>
</dbReference>
<feature type="signal peptide" evidence="8">
    <location>
        <begin position="1"/>
        <end position="20"/>
    </location>
</feature>
<evidence type="ECO:0000259" key="11">
    <source>
        <dbReference type="Pfam" id="PF21305"/>
    </source>
</evidence>
<dbReference type="EMBL" id="MFNE01000048">
    <property type="protein sequence ID" value="OGG93530.1"/>
    <property type="molecule type" value="Genomic_DNA"/>
</dbReference>
<feature type="chain" id="PRO_5009524535" description="Type II secretion system protein GspD" evidence="8">
    <location>
        <begin position="21"/>
        <end position="636"/>
    </location>
</feature>
<dbReference type="GO" id="GO:0009306">
    <property type="term" value="P:protein secretion"/>
    <property type="evidence" value="ECO:0007669"/>
    <property type="project" value="InterPro"/>
</dbReference>
<comment type="subcellular location">
    <subcellularLocation>
        <location evidence="6">Cell outer membrane</location>
    </subcellularLocation>
    <subcellularLocation>
        <location evidence="1">Membrane</location>
    </subcellularLocation>
</comment>
<dbReference type="Pfam" id="PF21305">
    <property type="entry name" value="type_II_gspD_N0"/>
    <property type="match status" value="1"/>
</dbReference>
<evidence type="ECO:0000256" key="5">
    <source>
        <dbReference type="RuleBase" id="RU004003"/>
    </source>
</evidence>
<feature type="domain" description="NolW-like" evidence="10">
    <location>
        <begin position="193"/>
        <end position="256"/>
    </location>
</feature>
<name>A0A1F6G5Z3_9PROT</name>
<dbReference type="PRINTS" id="PR01032">
    <property type="entry name" value="PHAGEIV"/>
</dbReference>
<evidence type="ECO:0008006" key="14">
    <source>
        <dbReference type="Google" id="ProtNLM"/>
    </source>
</evidence>
<proteinExistence type="inferred from homology"/>
<keyword evidence="2" id="KW-0812">Transmembrane</keyword>
<organism evidence="12 13">
    <name type="scientific">Candidatus Lambdaproteobacteria bacterium RIFOXYD2_FULL_50_16</name>
    <dbReference type="NCBI Taxonomy" id="1817772"/>
    <lineage>
        <taxon>Bacteria</taxon>
        <taxon>Pseudomonadati</taxon>
        <taxon>Pseudomonadota</taxon>
        <taxon>Candidatus Lambdaproteobacteria</taxon>
    </lineage>
</organism>
<dbReference type="InterPro" id="IPR049371">
    <property type="entry name" value="GspD-like_N0"/>
</dbReference>
<feature type="domain" description="Type II/III secretion system secretin-like" evidence="9">
    <location>
        <begin position="412"/>
        <end position="578"/>
    </location>
</feature>
<dbReference type="PANTHER" id="PTHR30332:SF24">
    <property type="entry name" value="SECRETIN GSPD-RELATED"/>
    <property type="match status" value="1"/>
</dbReference>
<sequence length="636" mass="68531">MKRSLLLLLIITLFSAPLCAEDTPSDSSKLRQIELTSAIELIAKTTGKRFIYDEAKLKNKKITILAKVSPSPQELYRMLDAILDVNELAAIDEGQLVRIMPSAQAKGSSAPLAEGKDGKFHYVTRIIPVHYVEAKTLRNSLSPILSTSAVLVVDEGSNYLVLKDDRSATEQFAQVVETLDQPDNTFSNMSLVVVPLEHASVLDAQTMLTKVFEAQVAKGKQLKVVPDQRTNSLILIGFADAIESARALLKKLDQESKNQGGTMRVYPLKNASAEKVAQVLEKFRQQNPKNTIQVIADIPSNALVVFNDTGDFTTVENVIAQLDVVRAQVFIQALIMEIKLDKSLDLGVEWQAGATTSVNGKDAFVSAGGVGATGGVKQFPATTPGGAAVGVLGGPITFGDQTFSSFNAFIKATQQDTEIDILSNPQILTLNNEEAEIKVGEIVPTVGSTKVDPQGNTTTAIDYKEVGVSLKIIPQINADSTIELKIDQISSSIVAGQVSSLVSQGAITTLNRALKTKVVVDDGQTIVLGGLISDEITDVEVKTPCLGDIPILGWFFKTRKSTVRKTNLLVFLTPKVVRGPEELAQVSQSAKLKLKSAREGRFRVDVTNEYKIPVTPGAPPANLAPRGESSESLKRD</sequence>
<evidence type="ECO:0000256" key="7">
    <source>
        <dbReference type="SAM" id="MobiDB-lite"/>
    </source>
</evidence>
<evidence type="ECO:0000313" key="13">
    <source>
        <dbReference type="Proteomes" id="UP000178449"/>
    </source>
</evidence>
<keyword evidence="3 8" id="KW-0732">Signal</keyword>
<evidence type="ECO:0000256" key="2">
    <source>
        <dbReference type="ARBA" id="ARBA00022692"/>
    </source>
</evidence>
<evidence type="ECO:0000256" key="6">
    <source>
        <dbReference type="RuleBase" id="RU004004"/>
    </source>
</evidence>